<comment type="caution">
    <text evidence="1">The sequence shown here is derived from an EMBL/GenBank/DDBJ whole genome shotgun (WGS) entry which is preliminary data.</text>
</comment>
<name>A0ABR2PIV5_9ROSI</name>
<dbReference type="Proteomes" id="UP001396334">
    <property type="component" value="Unassembled WGS sequence"/>
</dbReference>
<evidence type="ECO:0000313" key="2">
    <source>
        <dbReference type="Proteomes" id="UP001396334"/>
    </source>
</evidence>
<dbReference type="EMBL" id="JBBPBN010000059">
    <property type="protein sequence ID" value="KAK8988216.1"/>
    <property type="molecule type" value="Genomic_DNA"/>
</dbReference>
<evidence type="ECO:0008006" key="3">
    <source>
        <dbReference type="Google" id="ProtNLM"/>
    </source>
</evidence>
<reference evidence="1 2" key="1">
    <citation type="journal article" date="2024" name="G3 (Bethesda)">
        <title>Genome assembly of Hibiscus sabdariffa L. provides insights into metabolisms of medicinal natural products.</title>
        <authorList>
            <person name="Kim T."/>
        </authorList>
    </citation>
    <scope>NUCLEOTIDE SEQUENCE [LARGE SCALE GENOMIC DNA]</scope>
    <source>
        <strain evidence="1">TK-2024</strain>
        <tissue evidence="1">Old leaves</tissue>
    </source>
</reference>
<protein>
    <recommendedName>
        <fullName evidence="3">Glycine-rich protein</fullName>
    </recommendedName>
</protein>
<dbReference type="PANTHER" id="PTHR36751">
    <property type="entry name" value="F3E22.8 PROTEIN"/>
    <property type="match status" value="1"/>
</dbReference>
<evidence type="ECO:0000313" key="1">
    <source>
        <dbReference type="EMBL" id="KAK8988216.1"/>
    </source>
</evidence>
<gene>
    <name evidence="1" type="ORF">V6N11_065812</name>
</gene>
<sequence>MDLSLICDSLTIFTCQGLGFAKSIIDRHHYLAKNSCLSISSDSSAHNLLILHVTAGIVPIDAVAPPPVKPNSYRTLPRTLLRRKRRTKRKLFSGDDSKDSEDYGLLFGGDGGDGYGNFGSGNGGGSSWGGSGWNFGGFEGQNWDGSSSPWTGTALDFVYEVITWIALSNCLHFAFKKMVRIVANLTDEAADREKKIEAWKKRVSGGYEANVEFSGSYWRIEDLIYLFLDSEKHHIGSQ</sequence>
<proteinExistence type="predicted"/>
<accession>A0ABR2PIV5</accession>
<dbReference type="PANTHER" id="PTHR36751:SF1">
    <property type="entry name" value="F3E22.8 PROTEIN"/>
    <property type="match status" value="1"/>
</dbReference>
<keyword evidence="2" id="KW-1185">Reference proteome</keyword>
<organism evidence="1 2">
    <name type="scientific">Hibiscus sabdariffa</name>
    <name type="common">roselle</name>
    <dbReference type="NCBI Taxonomy" id="183260"/>
    <lineage>
        <taxon>Eukaryota</taxon>
        <taxon>Viridiplantae</taxon>
        <taxon>Streptophyta</taxon>
        <taxon>Embryophyta</taxon>
        <taxon>Tracheophyta</taxon>
        <taxon>Spermatophyta</taxon>
        <taxon>Magnoliopsida</taxon>
        <taxon>eudicotyledons</taxon>
        <taxon>Gunneridae</taxon>
        <taxon>Pentapetalae</taxon>
        <taxon>rosids</taxon>
        <taxon>malvids</taxon>
        <taxon>Malvales</taxon>
        <taxon>Malvaceae</taxon>
        <taxon>Malvoideae</taxon>
        <taxon>Hibiscus</taxon>
    </lineage>
</organism>